<keyword evidence="2" id="KW-1185">Reference proteome</keyword>
<proteinExistence type="predicted"/>
<dbReference type="EMBL" id="CP004121">
    <property type="protein sequence ID" value="AGF58211.1"/>
    <property type="molecule type" value="Genomic_DNA"/>
</dbReference>
<dbReference type="Proteomes" id="UP000011728">
    <property type="component" value="Chromosome"/>
</dbReference>
<accession>M1MU55</accession>
<dbReference type="eggNOG" id="ENOG5033KA2">
    <property type="taxonomic scope" value="Bacteria"/>
</dbReference>
<dbReference type="OrthoDB" id="2086563at2"/>
<reference evidence="1 2" key="1">
    <citation type="submission" date="2013-02" db="EMBL/GenBank/DDBJ databases">
        <title>Genome sequence of Clostridium saccharoperbutylacetonicum N1-4(HMT).</title>
        <authorList>
            <person name="Poehlein A."/>
            <person name="Daniel R."/>
        </authorList>
    </citation>
    <scope>NUCLEOTIDE SEQUENCE [LARGE SCALE GENOMIC DNA]</scope>
    <source>
        <strain evidence="2">N1-4(HMT)</strain>
    </source>
</reference>
<dbReference type="AlphaFoldDB" id="M1MU55"/>
<gene>
    <name evidence="1" type="ORF">Cspa_c44580</name>
</gene>
<evidence type="ECO:0000313" key="2">
    <source>
        <dbReference type="Proteomes" id="UP000011728"/>
    </source>
</evidence>
<dbReference type="PATRIC" id="fig|931276.5.peg.4492"/>
<organism evidence="1 2">
    <name type="scientific">Clostridium saccharoperbutylacetonicum N1-4(HMT)</name>
    <dbReference type="NCBI Taxonomy" id="931276"/>
    <lineage>
        <taxon>Bacteria</taxon>
        <taxon>Bacillati</taxon>
        <taxon>Bacillota</taxon>
        <taxon>Clostridia</taxon>
        <taxon>Eubacteriales</taxon>
        <taxon>Clostridiaceae</taxon>
        <taxon>Clostridium</taxon>
    </lineage>
</organism>
<dbReference type="KEGG" id="csr:Cspa_c44580"/>
<sequence length="299" mass="36021">MKRFAYKRKNGIYTMTDVWKVRRGKKNEPREWKDIKFFSTHKRIENRKELIFVNTKPNPHFRYKKLDDIGSHKGHDETLTHELCIEILSEISVMTFKIGNDSYKIYVSDCEIEYKIETSNALYFVDLFLKFDKSEPEWLVTKWNGIVAVEVYVTHKTGEVKRKDLFDSGIPVIEIDVSKKFYIDETREISEEDINEKKSFISKYYEKEIFAKLLANPSSKEYLTMIDKLKKQIYILQKQNGEQNSELQQKNKMINKLKLDYMDLNNRIIHKDNELSIIREQNERLKKTFWYKLFKKIYD</sequence>
<dbReference type="RefSeq" id="WP_015394522.1">
    <property type="nucleotide sequence ID" value="NC_020291.1"/>
</dbReference>
<name>M1MU55_9CLOT</name>
<evidence type="ECO:0000313" key="1">
    <source>
        <dbReference type="EMBL" id="AGF58211.1"/>
    </source>
</evidence>
<dbReference type="STRING" id="36745.CLSAP_07090"/>
<dbReference type="HOGENOM" id="CLU_929709_0_0_9"/>
<protein>
    <submittedName>
        <fullName evidence="1">Uncharacterized protein</fullName>
    </submittedName>
</protein>